<protein>
    <recommendedName>
        <fullName evidence="3">Carboxypeptidase-like regulatory domain-containing protein</fullName>
    </recommendedName>
</protein>
<gene>
    <name evidence="1" type="ORF">HCU67_09200</name>
</gene>
<dbReference type="RefSeq" id="WP_168552337.1">
    <property type="nucleotide sequence ID" value="NZ_JAAWWL010000002.1"/>
</dbReference>
<dbReference type="SUPFAM" id="SSF49464">
    <property type="entry name" value="Carboxypeptidase regulatory domain-like"/>
    <property type="match status" value="2"/>
</dbReference>
<evidence type="ECO:0008006" key="3">
    <source>
        <dbReference type="Google" id="ProtNLM"/>
    </source>
</evidence>
<evidence type="ECO:0000313" key="1">
    <source>
        <dbReference type="EMBL" id="NKI32115.1"/>
    </source>
</evidence>
<name>A0ABX1GT84_9FLAO</name>
<accession>A0ABX1GT84</accession>
<evidence type="ECO:0000313" key="2">
    <source>
        <dbReference type="Proteomes" id="UP000718451"/>
    </source>
</evidence>
<comment type="caution">
    <text evidence="1">The sequence shown here is derived from an EMBL/GenBank/DDBJ whole genome shotgun (WGS) entry which is preliminary data.</text>
</comment>
<organism evidence="1 2">
    <name type="scientific">Croceivirga thetidis</name>
    <dbReference type="NCBI Taxonomy" id="2721623"/>
    <lineage>
        <taxon>Bacteria</taxon>
        <taxon>Pseudomonadati</taxon>
        <taxon>Bacteroidota</taxon>
        <taxon>Flavobacteriia</taxon>
        <taxon>Flavobacteriales</taxon>
        <taxon>Flavobacteriaceae</taxon>
        <taxon>Croceivirga</taxon>
    </lineage>
</organism>
<dbReference type="Pfam" id="PF13715">
    <property type="entry name" value="CarbopepD_reg_2"/>
    <property type="match status" value="1"/>
</dbReference>
<keyword evidence="2" id="KW-1185">Reference proteome</keyword>
<proteinExistence type="predicted"/>
<reference evidence="1 2" key="1">
    <citation type="submission" date="2020-04" db="EMBL/GenBank/DDBJ databases">
        <authorList>
            <person name="Yoon J."/>
        </authorList>
    </citation>
    <scope>NUCLEOTIDE SEQUENCE [LARGE SCALE GENOMIC DNA]</scope>
    <source>
        <strain evidence="1 2">DJ-13</strain>
    </source>
</reference>
<dbReference type="InterPro" id="IPR008969">
    <property type="entry name" value="CarboxyPept-like_regulatory"/>
</dbReference>
<dbReference type="EMBL" id="JAAWWL010000002">
    <property type="protein sequence ID" value="NKI32115.1"/>
    <property type="molecule type" value="Genomic_DNA"/>
</dbReference>
<dbReference type="Proteomes" id="UP000718451">
    <property type="component" value="Unassembled WGS sequence"/>
</dbReference>
<sequence length="395" mass="44878">MKNLTYIVLFIAAQIFGQQDYKGRIVDSQSGVPIPYVNIGVFEKEIGTVSDEEGIFHLPLNNSRLLPSDNIIFSSLGYQTITIAVSEVELVYNEYPVIKMTPTNLQLEGVVVSDKANYMMPETVGYSNRGEEVYGYWKDNIALGGELGTKVVVRSGLRRLDNFVFEVWHNPSDSLLLRVNIYDDDGSLSRPKTNLNKSGQNILYTLGKNERMVSVDLKPYDVYVDNDFIISLELLKVYGDEEVGLVLAAVKDISKERMQLERQGWTTVSNDGHGSYRKYASQGKWERITDLNMAYTVESSLLVDEREFERFKRKKEKTIAKKRFVTGFAIVKGKMIAGVKIFNHRTKQSTLTDKRGRFSIAANKNDLISFTKKGYEPVRYKINTKPTLNVKLTPL</sequence>